<keyword evidence="2" id="KW-1185">Reference proteome</keyword>
<reference evidence="1 2" key="1">
    <citation type="submission" date="2019-03" db="EMBL/GenBank/DDBJ databases">
        <title>The genome sequence of a newly discovered highly antifungal drug resistant Aspergillus species, Aspergillus tanneri NIH 1004.</title>
        <authorList>
            <person name="Mounaud S."/>
            <person name="Singh I."/>
            <person name="Joardar V."/>
            <person name="Pakala S."/>
            <person name="Pakala S."/>
            <person name="Venepally P."/>
            <person name="Hoover J."/>
            <person name="Nierman W."/>
            <person name="Chung J."/>
            <person name="Losada L."/>
        </authorList>
    </citation>
    <scope>NUCLEOTIDE SEQUENCE [LARGE SCALE GENOMIC DNA]</scope>
    <source>
        <strain evidence="1 2">NIH1004</strain>
    </source>
</reference>
<dbReference type="AlphaFoldDB" id="A0A4S3JJN4"/>
<dbReference type="Proteomes" id="UP000308092">
    <property type="component" value="Unassembled WGS sequence"/>
</dbReference>
<name>A0A4S3JJN4_9EURO</name>
<dbReference type="EMBL" id="SOSA01000153">
    <property type="protein sequence ID" value="THC95515.1"/>
    <property type="molecule type" value="Genomic_DNA"/>
</dbReference>
<proteinExistence type="predicted"/>
<gene>
    <name evidence="1" type="ORF">EYZ11_004987</name>
</gene>
<evidence type="ECO:0000313" key="1">
    <source>
        <dbReference type="EMBL" id="THC95515.1"/>
    </source>
</evidence>
<evidence type="ECO:0000313" key="2">
    <source>
        <dbReference type="Proteomes" id="UP000308092"/>
    </source>
</evidence>
<organism evidence="1 2">
    <name type="scientific">Aspergillus tanneri</name>
    <dbReference type="NCBI Taxonomy" id="1220188"/>
    <lineage>
        <taxon>Eukaryota</taxon>
        <taxon>Fungi</taxon>
        <taxon>Dikarya</taxon>
        <taxon>Ascomycota</taxon>
        <taxon>Pezizomycotina</taxon>
        <taxon>Eurotiomycetes</taxon>
        <taxon>Eurotiomycetidae</taxon>
        <taxon>Eurotiales</taxon>
        <taxon>Aspergillaceae</taxon>
        <taxon>Aspergillus</taxon>
        <taxon>Aspergillus subgen. Circumdati</taxon>
    </lineage>
</organism>
<dbReference type="VEuPathDB" id="FungiDB:EYZ11_004987"/>
<accession>A0A4S3JJN4</accession>
<sequence>MPAETHGPARGNSHFCEDEEMVARMIEEKRRRSFFAVSHFDWLCLKFTEHG</sequence>
<protein>
    <submittedName>
        <fullName evidence="1">Uncharacterized protein</fullName>
    </submittedName>
</protein>
<comment type="caution">
    <text evidence="1">The sequence shown here is derived from an EMBL/GenBank/DDBJ whole genome shotgun (WGS) entry which is preliminary data.</text>
</comment>